<comment type="caution">
    <text evidence="1">The sequence shown here is derived from an EMBL/GenBank/DDBJ whole genome shotgun (WGS) entry which is preliminary data.</text>
</comment>
<gene>
    <name evidence="1" type="ORF">H0901_21955</name>
</gene>
<protein>
    <recommendedName>
        <fullName evidence="3">Transposase</fullName>
    </recommendedName>
</protein>
<evidence type="ECO:0000313" key="2">
    <source>
        <dbReference type="Proteomes" id="UP000525432"/>
    </source>
</evidence>
<evidence type="ECO:0008006" key="3">
    <source>
        <dbReference type="Google" id="ProtNLM"/>
    </source>
</evidence>
<dbReference type="Proteomes" id="UP000525432">
    <property type="component" value="Unassembled WGS sequence"/>
</dbReference>
<dbReference type="EMBL" id="JACEGC010000181">
    <property type="protein sequence ID" value="MBC1197839.1"/>
    <property type="molecule type" value="Genomic_DNA"/>
</dbReference>
<accession>A0A841V9N5</accession>
<reference evidence="1 2" key="1">
    <citation type="submission" date="2020-07" db="EMBL/GenBank/DDBJ databases">
        <title>Genomes of two Microcystis aeruginosa (Cyanobacteria) strains from Florida (USA) with disparate toxicogenic potential.</title>
        <authorList>
            <person name="Lefler F.W."/>
            <person name="Barbosa M."/>
            <person name="Berthold D.E."/>
            <person name="Laughinghouse H.D. IV."/>
        </authorList>
    </citation>
    <scope>NUCLEOTIDE SEQUENCE [LARGE SCALE GENOMIC DNA]</scope>
    <source>
        <strain evidence="1 2">BLCCF158</strain>
    </source>
</reference>
<dbReference type="AlphaFoldDB" id="A0A841V9N5"/>
<proteinExistence type="predicted"/>
<evidence type="ECO:0000313" key="1">
    <source>
        <dbReference type="EMBL" id="MBC1197839.1"/>
    </source>
</evidence>
<sequence length="85" mass="10285">MFYLTLYYLKFRFKSYGILGMLSPRSLFYVFQLLSLSAYLAMGEQIYLFKTRHLPDNTFVEKMKKDFKNYKYEPKLQPWGEKAQA</sequence>
<name>A0A841V9N5_MICAE</name>
<organism evidence="1 2">
    <name type="scientific">Microcystis aeruginosa BLCC-F158</name>
    <dbReference type="NCBI Taxonomy" id="2755316"/>
    <lineage>
        <taxon>Bacteria</taxon>
        <taxon>Bacillati</taxon>
        <taxon>Cyanobacteriota</taxon>
        <taxon>Cyanophyceae</taxon>
        <taxon>Oscillatoriophycideae</taxon>
        <taxon>Chroococcales</taxon>
        <taxon>Microcystaceae</taxon>
        <taxon>Microcystis</taxon>
    </lineage>
</organism>